<dbReference type="InterPro" id="IPR050248">
    <property type="entry name" value="Polysacc_deacetylase_ArnD"/>
</dbReference>
<dbReference type="GO" id="GO:0046872">
    <property type="term" value="F:metal ion binding"/>
    <property type="evidence" value="ECO:0007669"/>
    <property type="project" value="UniProtKB-KW"/>
</dbReference>
<dbReference type="Pfam" id="PF01522">
    <property type="entry name" value="Polysacc_deac_1"/>
    <property type="match status" value="1"/>
</dbReference>
<protein>
    <recommendedName>
        <fullName evidence="4">NodB homology domain-containing protein</fullName>
    </recommendedName>
</protein>
<evidence type="ECO:0000256" key="3">
    <source>
        <dbReference type="SAM" id="SignalP"/>
    </source>
</evidence>
<evidence type="ECO:0000256" key="2">
    <source>
        <dbReference type="ARBA" id="ARBA00022801"/>
    </source>
</evidence>
<dbReference type="PANTHER" id="PTHR10587">
    <property type="entry name" value="GLYCOSYL TRANSFERASE-RELATED"/>
    <property type="match status" value="1"/>
</dbReference>
<dbReference type="InterPro" id="IPR002509">
    <property type="entry name" value="NODB_dom"/>
</dbReference>
<evidence type="ECO:0000259" key="4">
    <source>
        <dbReference type="PROSITE" id="PS51677"/>
    </source>
</evidence>
<gene>
    <name evidence="5" type="primary">PARPA_09832.1 scaffold 39042</name>
</gene>
<dbReference type="EMBL" id="LN732581">
    <property type="protein sequence ID" value="CEP15597.1"/>
    <property type="molecule type" value="Genomic_DNA"/>
</dbReference>
<feature type="chain" id="PRO_5002135450" description="NodB homology domain-containing protein" evidence="3">
    <location>
        <begin position="19"/>
        <end position="392"/>
    </location>
</feature>
<organism evidence="5 6">
    <name type="scientific">Parasitella parasitica</name>
    <dbReference type="NCBI Taxonomy" id="35722"/>
    <lineage>
        <taxon>Eukaryota</taxon>
        <taxon>Fungi</taxon>
        <taxon>Fungi incertae sedis</taxon>
        <taxon>Mucoromycota</taxon>
        <taxon>Mucoromycotina</taxon>
        <taxon>Mucoromycetes</taxon>
        <taxon>Mucorales</taxon>
        <taxon>Mucorineae</taxon>
        <taxon>Mucoraceae</taxon>
        <taxon>Parasitella</taxon>
    </lineage>
</organism>
<dbReference type="GO" id="GO:0005975">
    <property type="term" value="P:carbohydrate metabolic process"/>
    <property type="evidence" value="ECO:0007669"/>
    <property type="project" value="InterPro"/>
</dbReference>
<keyword evidence="6" id="KW-1185">Reference proteome</keyword>
<name>A0A0B7NJR9_9FUNG</name>
<dbReference type="GO" id="GO:0004099">
    <property type="term" value="F:chitin deacetylase activity"/>
    <property type="evidence" value="ECO:0007669"/>
    <property type="project" value="UniProtKB-ARBA"/>
</dbReference>
<reference evidence="5 6" key="1">
    <citation type="submission" date="2014-09" db="EMBL/GenBank/DDBJ databases">
        <authorList>
            <person name="Ellenberger Sabrina"/>
        </authorList>
    </citation>
    <scope>NUCLEOTIDE SEQUENCE [LARGE SCALE GENOMIC DNA]</scope>
    <source>
        <strain evidence="5 6">CBS 412.66</strain>
    </source>
</reference>
<evidence type="ECO:0000313" key="6">
    <source>
        <dbReference type="Proteomes" id="UP000054107"/>
    </source>
</evidence>
<dbReference type="PANTHER" id="PTHR10587:SF133">
    <property type="entry name" value="CHITIN DEACETYLASE 1-RELATED"/>
    <property type="match status" value="1"/>
</dbReference>
<feature type="domain" description="NodB homology" evidence="4">
    <location>
        <begin position="107"/>
        <end position="296"/>
    </location>
</feature>
<dbReference type="SUPFAM" id="SSF88713">
    <property type="entry name" value="Glycoside hydrolase/deacetylase"/>
    <property type="match status" value="1"/>
</dbReference>
<accession>A0A0B7NJR9</accession>
<keyword evidence="3" id="KW-0732">Signal</keyword>
<evidence type="ECO:0000313" key="5">
    <source>
        <dbReference type="EMBL" id="CEP15597.1"/>
    </source>
</evidence>
<dbReference type="InterPro" id="IPR011330">
    <property type="entry name" value="Glyco_hydro/deAcase_b/a-brl"/>
</dbReference>
<dbReference type="Proteomes" id="UP000054107">
    <property type="component" value="Unassembled WGS sequence"/>
</dbReference>
<dbReference type="STRING" id="35722.A0A0B7NJR9"/>
<dbReference type="GO" id="GO:0009272">
    <property type="term" value="P:fungal-type cell wall biogenesis"/>
    <property type="evidence" value="ECO:0007669"/>
    <property type="project" value="UniProtKB-ARBA"/>
</dbReference>
<keyword evidence="2" id="KW-0378">Hydrolase</keyword>
<evidence type="ECO:0000256" key="1">
    <source>
        <dbReference type="ARBA" id="ARBA00022723"/>
    </source>
</evidence>
<proteinExistence type="predicted"/>
<dbReference type="GO" id="GO:0016020">
    <property type="term" value="C:membrane"/>
    <property type="evidence" value="ECO:0007669"/>
    <property type="project" value="TreeGrafter"/>
</dbReference>
<dbReference type="Gene3D" id="3.20.20.370">
    <property type="entry name" value="Glycoside hydrolase/deacetylase"/>
    <property type="match status" value="1"/>
</dbReference>
<dbReference type="OrthoDB" id="407355at2759"/>
<keyword evidence="1" id="KW-0479">Metal-binding</keyword>
<dbReference type="AlphaFoldDB" id="A0A0B7NJR9"/>
<sequence length="392" mass="41714">MIQKLFILATVALTAVHAHPGSHAIANAAAAPQTIKLKEIYPPAFAIPTAKPEWLELIKDVNITKAPVYKNINGAGPQPEVAGQDPYCDWTFTGCFGKEDLYECPKGQWALTYDDGPSEFSPKLYDYLDQVNVKATFFMVGGQVVQFPDYALRAFKSGHELAMHTWSHNYMTTLTNEQIVAELKWNELVIKEVTGVAPRYFRPPYGDIDNRVRDVAAALGFAPIIWNHDTNDWAYASDPKAFKESWIDGNVTKWANAAKTATVGGISLEHDLYTQTVDAAIRVLPILQKEYELVPAGKCNNVQVYKGKTTVPVANATSSAAVVKATPSAVASSATAPVAIAPTVEAPDAAAAADSAASSAAVAANVVGSGASFTSASAVGLGVTVIAAMALV</sequence>
<dbReference type="PROSITE" id="PS51677">
    <property type="entry name" value="NODB"/>
    <property type="match status" value="1"/>
</dbReference>
<feature type="signal peptide" evidence="3">
    <location>
        <begin position="1"/>
        <end position="18"/>
    </location>
</feature>